<dbReference type="FunCoup" id="A0A165LJ27">
    <property type="interactions" value="326"/>
</dbReference>
<dbReference type="PANTHER" id="PTHR22761:SF10">
    <property type="entry name" value="GH13992P"/>
    <property type="match status" value="1"/>
</dbReference>
<dbReference type="AlphaFoldDB" id="A0A165LJ27"/>
<keyword evidence="3" id="KW-0967">Endosome</keyword>
<dbReference type="InParanoid" id="A0A165LJ27"/>
<protein>
    <recommendedName>
        <fullName evidence="4">Vacuolar-sorting protein SNF7</fullName>
    </recommendedName>
    <alternativeName>
        <fullName evidence="5">Vacuolar protein-sorting-associated protein 32</fullName>
    </alternativeName>
</protein>
<reference evidence="6 7" key="1">
    <citation type="journal article" date="2016" name="Mol. Biol. Evol.">
        <title>Comparative Genomics of Early-Diverging Mushroom-Forming Fungi Provides Insights into the Origins of Lignocellulose Decay Capabilities.</title>
        <authorList>
            <person name="Nagy L.G."/>
            <person name="Riley R."/>
            <person name="Tritt A."/>
            <person name="Adam C."/>
            <person name="Daum C."/>
            <person name="Floudas D."/>
            <person name="Sun H."/>
            <person name="Yadav J.S."/>
            <person name="Pangilinan J."/>
            <person name="Larsson K.H."/>
            <person name="Matsuura K."/>
            <person name="Barry K."/>
            <person name="Labutti K."/>
            <person name="Kuo R."/>
            <person name="Ohm R.A."/>
            <person name="Bhattacharya S.S."/>
            <person name="Shirouzu T."/>
            <person name="Yoshinaga Y."/>
            <person name="Martin F.M."/>
            <person name="Grigoriev I.V."/>
            <person name="Hibbett D.S."/>
        </authorList>
    </citation>
    <scope>NUCLEOTIDE SEQUENCE [LARGE SCALE GENOMIC DNA]</scope>
    <source>
        <strain evidence="6 7">HHB12029</strain>
    </source>
</reference>
<keyword evidence="7" id="KW-1185">Reference proteome</keyword>
<dbReference type="OrthoDB" id="5592979at2759"/>
<evidence type="ECO:0000313" key="6">
    <source>
        <dbReference type="EMBL" id="KZV97914.1"/>
    </source>
</evidence>
<evidence type="ECO:0000256" key="1">
    <source>
        <dbReference type="ARBA" id="ARBA00004177"/>
    </source>
</evidence>
<dbReference type="Pfam" id="PF03357">
    <property type="entry name" value="Snf7"/>
    <property type="match status" value="1"/>
</dbReference>
<dbReference type="GO" id="GO:0005771">
    <property type="term" value="C:multivesicular body"/>
    <property type="evidence" value="ECO:0007669"/>
    <property type="project" value="TreeGrafter"/>
</dbReference>
<dbReference type="GO" id="GO:0032511">
    <property type="term" value="P:late endosome to vacuole transport via multivesicular body sorting pathway"/>
    <property type="evidence" value="ECO:0007669"/>
    <property type="project" value="TreeGrafter"/>
</dbReference>
<dbReference type="STRING" id="1314781.A0A165LJ27"/>
<organism evidence="6 7">
    <name type="scientific">Exidia glandulosa HHB12029</name>
    <dbReference type="NCBI Taxonomy" id="1314781"/>
    <lineage>
        <taxon>Eukaryota</taxon>
        <taxon>Fungi</taxon>
        <taxon>Dikarya</taxon>
        <taxon>Basidiomycota</taxon>
        <taxon>Agaricomycotina</taxon>
        <taxon>Agaricomycetes</taxon>
        <taxon>Auriculariales</taxon>
        <taxon>Exidiaceae</taxon>
        <taxon>Exidia</taxon>
    </lineage>
</organism>
<dbReference type="GO" id="GO:0000815">
    <property type="term" value="C:ESCRT III complex"/>
    <property type="evidence" value="ECO:0007669"/>
    <property type="project" value="TreeGrafter"/>
</dbReference>
<dbReference type="EMBL" id="KV425924">
    <property type="protein sequence ID" value="KZV97914.1"/>
    <property type="molecule type" value="Genomic_DNA"/>
</dbReference>
<evidence type="ECO:0000313" key="7">
    <source>
        <dbReference type="Proteomes" id="UP000077266"/>
    </source>
</evidence>
<comment type="subcellular location">
    <subcellularLocation>
        <location evidence="1">Endosome</location>
    </subcellularLocation>
</comment>
<proteinExistence type="inferred from homology"/>
<dbReference type="PANTHER" id="PTHR22761">
    <property type="entry name" value="CHARGED MULTIVESICULAR BODY PROTEIN"/>
    <property type="match status" value="1"/>
</dbReference>
<accession>A0A165LJ27</accession>
<dbReference type="Proteomes" id="UP000077266">
    <property type="component" value="Unassembled WGS sequence"/>
</dbReference>
<dbReference type="GO" id="GO:0006900">
    <property type="term" value="P:vesicle budding from membrane"/>
    <property type="evidence" value="ECO:0007669"/>
    <property type="project" value="TreeGrafter"/>
</dbReference>
<dbReference type="InterPro" id="IPR005024">
    <property type="entry name" value="Snf7_fam"/>
</dbReference>
<dbReference type="Gene3D" id="1.10.287.1060">
    <property type="entry name" value="ESAT-6-like"/>
    <property type="match status" value="1"/>
</dbReference>
<gene>
    <name evidence="6" type="ORF">EXIGLDRAFT_669778</name>
</gene>
<evidence type="ECO:0000256" key="5">
    <source>
        <dbReference type="ARBA" id="ARBA00042586"/>
    </source>
</evidence>
<evidence type="ECO:0000256" key="3">
    <source>
        <dbReference type="ARBA" id="ARBA00022753"/>
    </source>
</evidence>
<sequence length="218" mass="23914">MDAVVSFFGGRRDPRAAARDAIVSLRTQLTIVEKKADFLTARMDEQLAIAKANAVTDKSAGMAALRRRKMFEKDLTALDGMRVTLESQIQAIESANLNAETMHAMRKAAEAMKIIHGTLNIGNVERTMDSLNEQTQLAEDISAAITELGKSSTVDIDEDDLARELEALETEQLDMVLPPSTTSVPAVALPSAPTERITDRQAREETEELERMLAQLAM</sequence>
<comment type="similarity">
    <text evidence="2">Belongs to the SNF7 family.</text>
</comment>
<evidence type="ECO:0000256" key="4">
    <source>
        <dbReference type="ARBA" id="ARBA00040017"/>
    </source>
</evidence>
<dbReference type="GO" id="GO:0009898">
    <property type="term" value="C:cytoplasmic side of plasma membrane"/>
    <property type="evidence" value="ECO:0007669"/>
    <property type="project" value="TreeGrafter"/>
</dbReference>
<name>A0A165LJ27_EXIGL</name>
<evidence type="ECO:0000256" key="2">
    <source>
        <dbReference type="ARBA" id="ARBA00006190"/>
    </source>
</evidence>